<accession>A0A5N5T5H8</accession>
<evidence type="ECO:0000313" key="2">
    <source>
        <dbReference type="Proteomes" id="UP000326759"/>
    </source>
</evidence>
<comment type="caution">
    <text evidence="1">The sequence shown here is derived from an EMBL/GenBank/DDBJ whole genome shotgun (WGS) entry which is preliminary data.</text>
</comment>
<proteinExistence type="predicted"/>
<keyword evidence="2" id="KW-1185">Reference proteome</keyword>
<evidence type="ECO:0000313" key="1">
    <source>
        <dbReference type="EMBL" id="KAB7501682.1"/>
    </source>
</evidence>
<dbReference type="EMBL" id="SEYY01009893">
    <property type="protein sequence ID" value="KAB7501682.1"/>
    <property type="molecule type" value="Genomic_DNA"/>
</dbReference>
<reference evidence="1 2" key="1">
    <citation type="journal article" date="2019" name="PLoS Biol.">
        <title>Sex chromosomes control vertical transmission of feminizing Wolbachia symbionts in an isopod.</title>
        <authorList>
            <person name="Becking T."/>
            <person name="Chebbi M.A."/>
            <person name="Giraud I."/>
            <person name="Moumen B."/>
            <person name="Laverre T."/>
            <person name="Caubet Y."/>
            <person name="Peccoud J."/>
            <person name="Gilbert C."/>
            <person name="Cordaux R."/>
        </authorList>
    </citation>
    <scope>NUCLEOTIDE SEQUENCE [LARGE SCALE GENOMIC DNA]</scope>
    <source>
        <strain evidence="1">ANa2</strain>
        <tissue evidence="1">Whole body excluding digestive tract and cuticle</tissue>
    </source>
</reference>
<dbReference type="Proteomes" id="UP000326759">
    <property type="component" value="Unassembled WGS sequence"/>
</dbReference>
<organism evidence="1 2">
    <name type="scientific">Armadillidium nasatum</name>
    <dbReference type="NCBI Taxonomy" id="96803"/>
    <lineage>
        <taxon>Eukaryota</taxon>
        <taxon>Metazoa</taxon>
        <taxon>Ecdysozoa</taxon>
        <taxon>Arthropoda</taxon>
        <taxon>Crustacea</taxon>
        <taxon>Multicrustacea</taxon>
        <taxon>Malacostraca</taxon>
        <taxon>Eumalacostraca</taxon>
        <taxon>Peracarida</taxon>
        <taxon>Isopoda</taxon>
        <taxon>Oniscidea</taxon>
        <taxon>Crinocheta</taxon>
        <taxon>Armadillidiidae</taxon>
        <taxon>Armadillidium</taxon>
    </lineage>
</organism>
<dbReference type="AlphaFoldDB" id="A0A5N5T5H8"/>
<protein>
    <submittedName>
        <fullName evidence="1">Uncharacterized protein</fullName>
    </submittedName>
</protein>
<gene>
    <name evidence="1" type="ORF">Anas_12923</name>
</gene>
<name>A0A5N5T5H8_9CRUS</name>
<sequence>MMIKLFVRKNGNYAANIAPIPNFINFYIKLRPSKFQNILIKHEIGMKIICFHEMINAWIYKNIPNIYNAYVTKYNFSQW</sequence>